<protein>
    <submittedName>
        <fullName evidence="2">Uncharacterized protein</fullName>
    </submittedName>
</protein>
<feature type="compositionally biased region" description="Polar residues" evidence="1">
    <location>
        <begin position="12"/>
        <end position="25"/>
    </location>
</feature>
<sequence>MDKDKEIREKQAGSQRQQARFSGFQNPRGVCFA</sequence>
<name>A0A2P2Q2Q0_RHIMU</name>
<reference evidence="2" key="1">
    <citation type="submission" date="2018-02" db="EMBL/GenBank/DDBJ databases">
        <title>Rhizophora mucronata_Transcriptome.</title>
        <authorList>
            <person name="Meera S.P."/>
            <person name="Sreeshan A."/>
            <person name="Augustine A."/>
        </authorList>
    </citation>
    <scope>NUCLEOTIDE SEQUENCE</scope>
    <source>
        <tissue evidence="2">Leaf</tissue>
    </source>
</reference>
<evidence type="ECO:0000313" key="2">
    <source>
        <dbReference type="EMBL" id="MBX61222.1"/>
    </source>
</evidence>
<dbReference type="AlphaFoldDB" id="A0A2P2Q2Q0"/>
<organism evidence="2">
    <name type="scientific">Rhizophora mucronata</name>
    <name type="common">Asiatic mangrove</name>
    <dbReference type="NCBI Taxonomy" id="61149"/>
    <lineage>
        <taxon>Eukaryota</taxon>
        <taxon>Viridiplantae</taxon>
        <taxon>Streptophyta</taxon>
        <taxon>Embryophyta</taxon>
        <taxon>Tracheophyta</taxon>
        <taxon>Spermatophyta</taxon>
        <taxon>Magnoliopsida</taxon>
        <taxon>eudicotyledons</taxon>
        <taxon>Gunneridae</taxon>
        <taxon>Pentapetalae</taxon>
        <taxon>rosids</taxon>
        <taxon>fabids</taxon>
        <taxon>Malpighiales</taxon>
        <taxon>Rhizophoraceae</taxon>
        <taxon>Rhizophora</taxon>
    </lineage>
</organism>
<evidence type="ECO:0000256" key="1">
    <source>
        <dbReference type="SAM" id="MobiDB-lite"/>
    </source>
</evidence>
<dbReference type="EMBL" id="GGEC01080738">
    <property type="protein sequence ID" value="MBX61222.1"/>
    <property type="molecule type" value="Transcribed_RNA"/>
</dbReference>
<proteinExistence type="predicted"/>
<feature type="region of interest" description="Disordered" evidence="1">
    <location>
        <begin position="1"/>
        <end position="33"/>
    </location>
</feature>
<accession>A0A2P2Q2Q0</accession>
<feature type="compositionally biased region" description="Basic and acidic residues" evidence="1">
    <location>
        <begin position="1"/>
        <end position="11"/>
    </location>
</feature>